<gene>
    <name evidence="2" type="ORF">HanXRQr2_Chr13g0598071</name>
</gene>
<evidence type="ECO:0008006" key="4">
    <source>
        <dbReference type="Google" id="ProtNLM"/>
    </source>
</evidence>
<dbReference type="PANTHER" id="PTHR34427:SF5">
    <property type="entry name" value="DUF4283 DOMAIN-CONTAINING PROTEIN"/>
    <property type="match status" value="1"/>
</dbReference>
<proteinExistence type="predicted"/>
<dbReference type="Gramene" id="mRNA:HanXRQr2_Chr13g0598071">
    <property type="protein sequence ID" value="CDS:HanXRQr2_Chr13g0598071.1"/>
    <property type="gene ID" value="HanXRQr2_Chr13g0598071"/>
</dbReference>
<protein>
    <recommendedName>
        <fullName evidence="4">DUF4283 domain-containing protein</fullName>
    </recommendedName>
</protein>
<reference evidence="2" key="2">
    <citation type="submission" date="2020-06" db="EMBL/GenBank/DDBJ databases">
        <title>Helianthus annuus Genome sequencing and assembly Release 2.</title>
        <authorList>
            <person name="Gouzy J."/>
            <person name="Langlade N."/>
            <person name="Munos S."/>
        </authorList>
    </citation>
    <scope>NUCLEOTIDE SEQUENCE</scope>
    <source>
        <tissue evidence="2">Leaves</tissue>
    </source>
</reference>
<organism evidence="2 3">
    <name type="scientific">Helianthus annuus</name>
    <name type="common">Common sunflower</name>
    <dbReference type="NCBI Taxonomy" id="4232"/>
    <lineage>
        <taxon>Eukaryota</taxon>
        <taxon>Viridiplantae</taxon>
        <taxon>Streptophyta</taxon>
        <taxon>Embryophyta</taxon>
        <taxon>Tracheophyta</taxon>
        <taxon>Spermatophyta</taxon>
        <taxon>Magnoliopsida</taxon>
        <taxon>eudicotyledons</taxon>
        <taxon>Gunneridae</taxon>
        <taxon>Pentapetalae</taxon>
        <taxon>asterids</taxon>
        <taxon>campanulids</taxon>
        <taxon>Asterales</taxon>
        <taxon>Asteraceae</taxon>
        <taxon>Asteroideae</taxon>
        <taxon>Heliantheae alliance</taxon>
        <taxon>Heliantheae</taxon>
        <taxon>Helianthus</taxon>
    </lineage>
</organism>
<name>A0A9K3EIS0_HELAN</name>
<dbReference type="PANTHER" id="PTHR34427">
    <property type="entry name" value="DUF4283 DOMAIN PROTEIN"/>
    <property type="match status" value="1"/>
</dbReference>
<dbReference type="EMBL" id="MNCJ02000328">
    <property type="protein sequence ID" value="KAF5774247.1"/>
    <property type="molecule type" value="Genomic_DNA"/>
</dbReference>
<accession>A0A9K3EIS0</accession>
<keyword evidence="3" id="KW-1185">Reference proteome</keyword>
<comment type="caution">
    <text evidence="2">The sequence shown here is derived from an EMBL/GenBank/DDBJ whole genome shotgun (WGS) entry which is preliminary data.</text>
</comment>
<sequence>MGDSKLRVNVAKFSVENSGRSGLMFQEKGKGIAKDNYGVAQQSFGRSQAFANQGGGHLFSELFKKDSDPKASFSGTKPFPGASGVVQEDHVCNSKVLVVPDRTSVFKDCYGVSVVGRTVDLETLVDFDKLLQIAKVPVVRIQYLGGLSILISFVDEASANRFLKSRDVSGPWFSKLEVWKGQSLPLERLAWLNLVGIPLHLLEEDVFVMVGELFGRVIHYPKSLDVDQDLSLVRVGVLAGEAKRIREVMSLVWKNKSFRIWVEEEQDAWVPDCLGNSSYQSQSSGSESPMKSSPVISRPDPSILEADGSDQSGKVGGGGKSPLSDYGCPPCKLGPHA</sequence>
<evidence type="ECO:0000313" key="2">
    <source>
        <dbReference type="EMBL" id="KAF5774247.1"/>
    </source>
</evidence>
<feature type="compositionally biased region" description="Low complexity" evidence="1">
    <location>
        <begin position="279"/>
        <end position="293"/>
    </location>
</feature>
<evidence type="ECO:0000256" key="1">
    <source>
        <dbReference type="SAM" id="MobiDB-lite"/>
    </source>
</evidence>
<feature type="region of interest" description="Disordered" evidence="1">
    <location>
        <begin position="279"/>
        <end position="337"/>
    </location>
</feature>
<evidence type="ECO:0000313" key="3">
    <source>
        <dbReference type="Proteomes" id="UP000215914"/>
    </source>
</evidence>
<reference evidence="2" key="1">
    <citation type="journal article" date="2017" name="Nature">
        <title>The sunflower genome provides insights into oil metabolism, flowering and Asterid evolution.</title>
        <authorList>
            <person name="Badouin H."/>
            <person name="Gouzy J."/>
            <person name="Grassa C.J."/>
            <person name="Murat F."/>
            <person name="Staton S.E."/>
            <person name="Cottret L."/>
            <person name="Lelandais-Briere C."/>
            <person name="Owens G.L."/>
            <person name="Carrere S."/>
            <person name="Mayjonade B."/>
            <person name="Legrand L."/>
            <person name="Gill N."/>
            <person name="Kane N.C."/>
            <person name="Bowers J.E."/>
            <person name="Hubner S."/>
            <person name="Bellec A."/>
            <person name="Berard A."/>
            <person name="Berges H."/>
            <person name="Blanchet N."/>
            <person name="Boniface M.C."/>
            <person name="Brunel D."/>
            <person name="Catrice O."/>
            <person name="Chaidir N."/>
            <person name="Claudel C."/>
            <person name="Donnadieu C."/>
            <person name="Faraut T."/>
            <person name="Fievet G."/>
            <person name="Helmstetter N."/>
            <person name="King M."/>
            <person name="Knapp S.J."/>
            <person name="Lai Z."/>
            <person name="Le Paslier M.C."/>
            <person name="Lippi Y."/>
            <person name="Lorenzon L."/>
            <person name="Mandel J.R."/>
            <person name="Marage G."/>
            <person name="Marchand G."/>
            <person name="Marquand E."/>
            <person name="Bret-Mestries E."/>
            <person name="Morien E."/>
            <person name="Nambeesan S."/>
            <person name="Nguyen T."/>
            <person name="Pegot-Espagnet P."/>
            <person name="Pouilly N."/>
            <person name="Raftis F."/>
            <person name="Sallet E."/>
            <person name="Schiex T."/>
            <person name="Thomas J."/>
            <person name="Vandecasteele C."/>
            <person name="Vares D."/>
            <person name="Vear F."/>
            <person name="Vautrin S."/>
            <person name="Crespi M."/>
            <person name="Mangin B."/>
            <person name="Burke J.M."/>
            <person name="Salse J."/>
            <person name="Munos S."/>
            <person name="Vincourt P."/>
            <person name="Rieseberg L.H."/>
            <person name="Langlade N.B."/>
        </authorList>
    </citation>
    <scope>NUCLEOTIDE SEQUENCE</scope>
    <source>
        <tissue evidence="2">Leaves</tissue>
    </source>
</reference>
<dbReference type="AlphaFoldDB" id="A0A9K3EIS0"/>
<dbReference type="Proteomes" id="UP000215914">
    <property type="component" value="Unassembled WGS sequence"/>
</dbReference>